<name>A0A931HWE2_9BACI</name>
<reference evidence="1 2" key="1">
    <citation type="journal article" date="2005" name="Int. J. Syst. Evol. Microbiol.">
        <title>Halobacillus yeomjeoni sp. nov., isolated from a marine solar saltern in Korea.</title>
        <authorList>
            <person name="Yoon J.H."/>
            <person name="Kang S.J."/>
            <person name="Lee C.H."/>
            <person name="Oh H.W."/>
            <person name="Oh T.K."/>
        </authorList>
    </citation>
    <scope>NUCLEOTIDE SEQUENCE [LARGE SCALE GENOMIC DNA]</scope>
    <source>
        <strain evidence="1 2">KCTC 3957</strain>
    </source>
</reference>
<dbReference type="PANTHER" id="PTHR33558">
    <property type="entry name" value="GLUTAREDOXIN-LIKE PROTEIN C5ORF63 HOMOLOG"/>
    <property type="match status" value="1"/>
</dbReference>
<dbReference type="Pfam" id="PF05768">
    <property type="entry name" value="Glrx-like"/>
    <property type="match status" value="1"/>
</dbReference>
<dbReference type="InterPro" id="IPR052565">
    <property type="entry name" value="Glutaredoxin-like_YDR286C"/>
</dbReference>
<sequence>MNTIVMYTKKQCPLCDEVESLVDLMASSYEIDLEEVDIEQDDRLLEKYMFEVPVLVVNGEEIGYEAINYVSLEKRLHKKNGG</sequence>
<dbReference type="EMBL" id="JADZSC010000002">
    <property type="protein sequence ID" value="MBH0230945.1"/>
    <property type="molecule type" value="Genomic_DNA"/>
</dbReference>
<keyword evidence="2" id="KW-1185">Reference proteome</keyword>
<accession>A0A931HWE2</accession>
<evidence type="ECO:0000313" key="1">
    <source>
        <dbReference type="EMBL" id="MBH0230945.1"/>
    </source>
</evidence>
<dbReference type="RefSeq" id="WP_197317547.1">
    <property type="nucleotide sequence ID" value="NZ_JADZSC010000002.1"/>
</dbReference>
<organism evidence="1 2">
    <name type="scientific">Halobacillus yeomjeoni</name>
    <dbReference type="NCBI Taxonomy" id="311194"/>
    <lineage>
        <taxon>Bacteria</taxon>
        <taxon>Bacillati</taxon>
        <taxon>Bacillota</taxon>
        <taxon>Bacilli</taxon>
        <taxon>Bacillales</taxon>
        <taxon>Bacillaceae</taxon>
        <taxon>Halobacillus</taxon>
    </lineage>
</organism>
<dbReference type="AlphaFoldDB" id="A0A931HWE2"/>
<protein>
    <submittedName>
        <fullName evidence="1">Glutaredoxin family protein</fullName>
    </submittedName>
</protein>
<evidence type="ECO:0000313" key="2">
    <source>
        <dbReference type="Proteomes" id="UP000614490"/>
    </source>
</evidence>
<gene>
    <name evidence="1" type="ORF">H0267_12020</name>
</gene>
<dbReference type="PROSITE" id="PS51354">
    <property type="entry name" value="GLUTAREDOXIN_2"/>
    <property type="match status" value="1"/>
</dbReference>
<comment type="caution">
    <text evidence="1">The sequence shown here is derived from an EMBL/GenBank/DDBJ whole genome shotgun (WGS) entry which is preliminary data.</text>
</comment>
<dbReference type="InterPro" id="IPR008554">
    <property type="entry name" value="Glutaredoxin-like"/>
</dbReference>
<dbReference type="InterPro" id="IPR036249">
    <property type="entry name" value="Thioredoxin-like_sf"/>
</dbReference>
<dbReference type="Proteomes" id="UP000614490">
    <property type="component" value="Unassembled WGS sequence"/>
</dbReference>
<proteinExistence type="predicted"/>
<dbReference type="SUPFAM" id="SSF52833">
    <property type="entry name" value="Thioredoxin-like"/>
    <property type="match status" value="1"/>
</dbReference>
<dbReference type="PANTHER" id="PTHR33558:SF1">
    <property type="entry name" value="GLUTAREDOXIN-LIKE PROTEIN C5ORF63 HOMOLOG"/>
    <property type="match status" value="1"/>
</dbReference>
<dbReference type="Gene3D" id="3.40.30.10">
    <property type="entry name" value="Glutaredoxin"/>
    <property type="match status" value="1"/>
</dbReference>